<dbReference type="InterPro" id="IPR032675">
    <property type="entry name" value="LRR_dom_sf"/>
</dbReference>
<dbReference type="Gene3D" id="3.80.10.10">
    <property type="entry name" value="Ribonuclease Inhibitor"/>
    <property type="match status" value="1"/>
</dbReference>
<gene>
    <name evidence="1" type="ORF">AURDEDRAFT_131752</name>
</gene>
<dbReference type="EMBL" id="JH688299">
    <property type="protein sequence ID" value="EJD33323.1"/>
    <property type="molecule type" value="Genomic_DNA"/>
</dbReference>
<dbReference type="Proteomes" id="UP000006514">
    <property type="component" value="Unassembled WGS sequence"/>
</dbReference>
<dbReference type="InParanoid" id="J0WLV8"/>
<organism evidence="1 2">
    <name type="scientific">Auricularia subglabra (strain TFB-10046 / SS5)</name>
    <name type="common">White-rot fungus</name>
    <name type="synonym">Auricularia delicata (strain TFB10046)</name>
    <dbReference type="NCBI Taxonomy" id="717982"/>
    <lineage>
        <taxon>Eukaryota</taxon>
        <taxon>Fungi</taxon>
        <taxon>Dikarya</taxon>
        <taxon>Basidiomycota</taxon>
        <taxon>Agaricomycotina</taxon>
        <taxon>Agaricomycetes</taxon>
        <taxon>Auriculariales</taxon>
        <taxon>Auriculariaceae</taxon>
        <taxon>Auricularia</taxon>
    </lineage>
</organism>
<keyword evidence="2" id="KW-1185">Reference proteome</keyword>
<dbReference type="AlphaFoldDB" id="J0WLV8"/>
<evidence type="ECO:0000313" key="2">
    <source>
        <dbReference type="Proteomes" id="UP000006514"/>
    </source>
</evidence>
<dbReference type="OrthoDB" id="5354526at2759"/>
<name>J0WLV8_AURST</name>
<protein>
    <recommendedName>
        <fullName evidence="3">F-box domain-containing protein</fullName>
    </recommendedName>
</protein>
<accession>J0WLV8</accession>
<proteinExistence type="predicted"/>
<dbReference type="OMA" id="NTRNCAF"/>
<evidence type="ECO:0008006" key="3">
    <source>
        <dbReference type="Google" id="ProtNLM"/>
    </source>
</evidence>
<dbReference type="eggNOG" id="ENOG502SQHN">
    <property type="taxonomic scope" value="Eukaryota"/>
</dbReference>
<dbReference type="SUPFAM" id="SSF52047">
    <property type="entry name" value="RNI-like"/>
    <property type="match status" value="1"/>
</dbReference>
<dbReference type="KEGG" id="adl:AURDEDRAFT_131752"/>
<sequence length="480" mass="53412">MSHANTDYGLRAEVWFAVCAWVDDPKELSALFRTCKYFHEITGPALYSHIVWHSSNYLTSAETLSSRPHLLDSVVLLTLKDFVFWPASKGFSGFLGPDISEITQGTPDDMIERIPVELRVITDLIPQFSNLQVLTFCRVRVPPTFYQMLKGLPALHTLNLSTCDLAAAVPRNMSGLSLRTLRMSEVRWWLGNSAASRDAMGSLACSSALQNLDVDAYVAYAVFQTVITHHGATHTPIGLRSLRVEPCSDDAADFAPVASFLSVASALEVLHLRRAPQNVAIPIGALPNLRVFSGPAHCADVFACGRPMQHLGVLDPLPARLSYHVPTTGDRQAKGTPPSEIVTAMEKVATTHPPLRRVDFRMTMWDSEVLYMLASLFPGLRDVRISCTQEGPDEDFMVQYAGQFLGRFTQLEALHVYGVESTSRDKPELLVETRGHIGLWERHSPRLQEVAMSNDVIWRKYGPRDWGITEPARWAGYGHE</sequence>
<evidence type="ECO:0000313" key="1">
    <source>
        <dbReference type="EMBL" id="EJD33323.1"/>
    </source>
</evidence>
<reference evidence="2" key="1">
    <citation type="journal article" date="2012" name="Science">
        <title>The Paleozoic origin of enzymatic lignin decomposition reconstructed from 31 fungal genomes.</title>
        <authorList>
            <person name="Floudas D."/>
            <person name="Binder M."/>
            <person name="Riley R."/>
            <person name="Barry K."/>
            <person name="Blanchette R.A."/>
            <person name="Henrissat B."/>
            <person name="Martinez A.T."/>
            <person name="Otillar R."/>
            <person name="Spatafora J.W."/>
            <person name="Yadav J.S."/>
            <person name="Aerts A."/>
            <person name="Benoit I."/>
            <person name="Boyd A."/>
            <person name="Carlson A."/>
            <person name="Copeland A."/>
            <person name="Coutinho P.M."/>
            <person name="de Vries R.P."/>
            <person name="Ferreira P."/>
            <person name="Findley K."/>
            <person name="Foster B."/>
            <person name="Gaskell J."/>
            <person name="Glotzer D."/>
            <person name="Gorecki P."/>
            <person name="Heitman J."/>
            <person name="Hesse C."/>
            <person name="Hori C."/>
            <person name="Igarashi K."/>
            <person name="Jurgens J.A."/>
            <person name="Kallen N."/>
            <person name="Kersten P."/>
            <person name="Kohler A."/>
            <person name="Kuees U."/>
            <person name="Kumar T.K.A."/>
            <person name="Kuo A."/>
            <person name="LaButti K."/>
            <person name="Larrondo L.F."/>
            <person name="Lindquist E."/>
            <person name="Ling A."/>
            <person name="Lombard V."/>
            <person name="Lucas S."/>
            <person name="Lundell T."/>
            <person name="Martin R."/>
            <person name="McLaughlin D.J."/>
            <person name="Morgenstern I."/>
            <person name="Morin E."/>
            <person name="Murat C."/>
            <person name="Nagy L.G."/>
            <person name="Nolan M."/>
            <person name="Ohm R.A."/>
            <person name="Patyshakuliyeva A."/>
            <person name="Rokas A."/>
            <person name="Ruiz-Duenas F.J."/>
            <person name="Sabat G."/>
            <person name="Salamov A."/>
            <person name="Samejima M."/>
            <person name="Schmutz J."/>
            <person name="Slot J.C."/>
            <person name="St John F."/>
            <person name="Stenlid J."/>
            <person name="Sun H."/>
            <person name="Sun S."/>
            <person name="Syed K."/>
            <person name="Tsang A."/>
            <person name="Wiebenga A."/>
            <person name="Young D."/>
            <person name="Pisabarro A."/>
            <person name="Eastwood D.C."/>
            <person name="Martin F."/>
            <person name="Cullen D."/>
            <person name="Grigoriev I.V."/>
            <person name="Hibbett D.S."/>
        </authorList>
    </citation>
    <scope>NUCLEOTIDE SEQUENCE [LARGE SCALE GENOMIC DNA]</scope>
    <source>
        <strain evidence="2">TFB10046</strain>
    </source>
</reference>